<feature type="region of interest" description="Disordered" evidence="2">
    <location>
        <begin position="137"/>
        <end position="183"/>
    </location>
</feature>
<evidence type="ECO:0000256" key="1">
    <source>
        <dbReference type="SAM" id="Coils"/>
    </source>
</evidence>
<feature type="coiled-coil region" evidence="1">
    <location>
        <begin position="57"/>
        <end position="91"/>
    </location>
</feature>
<accession>A0A8S5TM98</accession>
<evidence type="ECO:0000256" key="2">
    <source>
        <dbReference type="SAM" id="MobiDB-lite"/>
    </source>
</evidence>
<dbReference type="EMBL" id="BK032851">
    <property type="protein sequence ID" value="DAF64135.1"/>
    <property type="molecule type" value="Genomic_DNA"/>
</dbReference>
<name>A0A8S5TM98_9CAUD</name>
<proteinExistence type="predicted"/>
<reference evidence="3" key="1">
    <citation type="journal article" date="2021" name="Proc. Natl. Acad. Sci. U.S.A.">
        <title>A Catalog of Tens of Thousands of Viruses from Human Metagenomes Reveals Hidden Associations with Chronic Diseases.</title>
        <authorList>
            <person name="Tisza M.J."/>
            <person name="Buck C.B."/>
        </authorList>
    </citation>
    <scope>NUCLEOTIDE SEQUENCE</scope>
    <source>
        <strain evidence="3">CtTIi48</strain>
    </source>
</reference>
<evidence type="ECO:0000313" key="3">
    <source>
        <dbReference type="EMBL" id="DAF64135.1"/>
    </source>
</evidence>
<feature type="compositionally biased region" description="Basic and acidic residues" evidence="2">
    <location>
        <begin position="137"/>
        <end position="147"/>
    </location>
</feature>
<organism evidence="3">
    <name type="scientific">Siphoviridae sp. ctTIi48</name>
    <dbReference type="NCBI Taxonomy" id="2827875"/>
    <lineage>
        <taxon>Viruses</taxon>
        <taxon>Duplodnaviria</taxon>
        <taxon>Heunggongvirae</taxon>
        <taxon>Uroviricota</taxon>
        <taxon>Caudoviricetes</taxon>
    </lineage>
</organism>
<sequence>MTLKELLGEKFKDEITVAEIETAIKDVSLGVSPEKLKTDYVSKEMFDKSTAEISAWKKKYRDTLDEATRKAEEAKDEQTALQTELETLRKEKLISTYTAEFLSAGYSEELAKSTAKAQADGDTATFFKNLKTHEQNVKAALKDKQQKDTSTPPVGGGKKTPPDTQTGTMLDRVQSIISDSMED</sequence>
<protein>
    <submittedName>
        <fullName evidence="3">Uncharacterized protein</fullName>
    </submittedName>
</protein>
<keyword evidence="1" id="KW-0175">Coiled coil</keyword>